<dbReference type="Gene3D" id="3.30.465.10">
    <property type="match status" value="1"/>
</dbReference>
<feature type="domain" description="FAD linked oxidase N-terminal" evidence="1">
    <location>
        <begin position="36"/>
        <end position="158"/>
    </location>
</feature>
<organism evidence="2 3">
    <name type="scientific">Candidatus Daviesbacteria bacterium RIFCSPHIGHO2_12_FULL_37_11</name>
    <dbReference type="NCBI Taxonomy" id="1797777"/>
    <lineage>
        <taxon>Bacteria</taxon>
        <taxon>Candidatus Daviesiibacteriota</taxon>
    </lineage>
</organism>
<dbReference type="InterPro" id="IPR006094">
    <property type="entry name" value="Oxid_FAD_bind_N"/>
</dbReference>
<dbReference type="Proteomes" id="UP000176527">
    <property type="component" value="Unassembled WGS sequence"/>
</dbReference>
<dbReference type="Pfam" id="PF01565">
    <property type="entry name" value="FAD_binding_4"/>
    <property type="match status" value="1"/>
</dbReference>
<evidence type="ECO:0000259" key="1">
    <source>
        <dbReference type="Pfam" id="PF01565"/>
    </source>
</evidence>
<dbReference type="EMBL" id="MFDE01000025">
    <property type="protein sequence ID" value="OGE38290.1"/>
    <property type="molecule type" value="Genomic_DNA"/>
</dbReference>
<dbReference type="GO" id="GO:0050660">
    <property type="term" value="F:flavin adenine dinucleotide binding"/>
    <property type="evidence" value="ECO:0007669"/>
    <property type="project" value="InterPro"/>
</dbReference>
<dbReference type="PANTHER" id="PTHR21071">
    <property type="entry name" value="UDP-N-ACETYLENOLPYRUVOYLGLUCOSAMINE REDUCTASE"/>
    <property type="match status" value="1"/>
</dbReference>
<dbReference type="SUPFAM" id="SSF56176">
    <property type="entry name" value="FAD-binding/transporter-associated domain-like"/>
    <property type="match status" value="1"/>
</dbReference>
<dbReference type="PANTHER" id="PTHR21071:SF4">
    <property type="entry name" value="UDP-N-ACETYLENOLPYRUVOYLGLUCOSAMINE REDUCTASE"/>
    <property type="match status" value="1"/>
</dbReference>
<name>A0A1F5KBV6_9BACT</name>
<dbReference type="InterPro" id="IPR016169">
    <property type="entry name" value="FAD-bd_PCMH_sub2"/>
</dbReference>
<dbReference type="InterPro" id="IPR016167">
    <property type="entry name" value="FAD-bd_PCMH_sub1"/>
</dbReference>
<dbReference type="InterPro" id="IPR003170">
    <property type="entry name" value="MurB"/>
</dbReference>
<evidence type="ECO:0000313" key="3">
    <source>
        <dbReference type="Proteomes" id="UP000176527"/>
    </source>
</evidence>
<dbReference type="InterPro" id="IPR036318">
    <property type="entry name" value="FAD-bd_PCMH-like_sf"/>
</dbReference>
<comment type="caution">
    <text evidence="2">The sequence shown here is derived from an EMBL/GenBank/DDBJ whole genome shotgun (WGS) entry which is preliminary data.</text>
</comment>
<evidence type="ECO:0000313" key="2">
    <source>
        <dbReference type="EMBL" id="OGE38290.1"/>
    </source>
</evidence>
<dbReference type="AlphaFoldDB" id="A0A1F5KBV6"/>
<dbReference type="Gene3D" id="3.30.43.10">
    <property type="entry name" value="Uridine Diphospho-n-acetylenolpyruvylglucosamine Reductase, domain 2"/>
    <property type="match status" value="1"/>
</dbReference>
<gene>
    <name evidence="2" type="ORF">A3F00_03125</name>
</gene>
<dbReference type="GO" id="GO:0008762">
    <property type="term" value="F:UDP-N-acetylmuramate dehydrogenase activity"/>
    <property type="evidence" value="ECO:0007669"/>
    <property type="project" value="InterPro"/>
</dbReference>
<dbReference type="GO" id="GO:0005829">
    <property type="term" value="C:cytosol"/>
    <property type="evidence" value="ECO:0007669"/>
    <property type="project" value="TreeGrafter"/>
</dbReference>
<dbReference type="GO" id="GO:0071555">
    <property type="term" value="P:cell wall organization"/>
    <property type="evidence" value="ECO:0007669"/>
    <property type="project" value="TreeGrafter"/>
</dbReference>
<sequence>MENKLKLITDTFGKEKFKVDEPVSNHVESNAGGPAKLFFVAHSPREIIRIVTEARKLKVPFLVFGTGSKILISDHGFNGLVIKNRTKNITVVGVKGKVSSKGVGVEEALIEIDSGVSMSALIEFLSKQGLRSEEFLGISGTLGGNLFINSYLQSVVKHIKVLNQEVEVEEIRVNDLSLRKHIVLSAVLKLYAKRRISA</sequence>
<proteinExistence type="predicted"/>
<accession>A0A1F5KBV6</accession>
<protein>
    <recommendedName>
        <fullName evidence="1">FAD linked oxidase N-terminal domain-containing protein</fullName>
    </recommendedName>
</protein>
<reference evidence="2 3" key="1">
    <citation type="journal article" date="2016" name="Nat. Commun.">
        <title>Thousands of microbial genomes shed light on interconnected biogeochemical processes in an aquifer system.</title>
        <authorList>
            <person name="Anantharaman K."/>
            <person name="Brown C.T."/>
            <person name="Hug L.A."/>
            <person name="Sharon I."/>
            <person name="Castelle C.J."/>
            <person name="Probst A.J."/>
            <person name="Thomas B.C."/>
            <person name="Singh A."/>
            <person name="Wilkins M.J."/>
            <person name="Karaoz U."/>
            <person name="Brodie E.L."/>
            <person name="Williams K.H."/>
            <person name="Hubbard S.S."/>
            <person name="Banfield J.F."/>
        </authorList>
    </citation>
    <scope>NUCLEOTIDE SEQUENCE [LARGE SCALE GENOMIC DNA]</scope>
</reference>